<evidence type="ECO:0000313" key="3">
    <source>
        <dbReference type="Proteomes" id="UP001595698"/>
    </source>
</evidence>
<organism evidence="2 3">
    <name type="scientific">Streptosporangium jomthongense</name>
    <dbReference type="NCBI Taxonomy" id="1193683"/>
    <lineage>
        <taxon>Bacteria</taxon>
        <taxon>Bacillati</taxon>
        <taxon>Actinomycetota</taxon>
        <taxon>Actinomycetes</taxon>
        <taxon>Streptosporangiales</taxon>
        <taxon>Streptosporangiaceae</taxon>
        <taxon>Streptosporangium</taxon>
    </lineage>
</organism>
<keyword evidence="3" id="KW-1185">Reference proteome</keyword>
<feature type="domain" description="PPM-type phosphatase" evidence="1">
    <location>
        <begin position="63"/>
        <end position="249"/>
    </location>
</feature>
<protein>
    <submittedName>
        <fullName evidence="2">Protein phosphatase 2C domain-containing protein</fullName>
    </submittedName>
</protein>
<dbReference type="InterPro" id="IPR036457">
    <property type="entry name" value="PPM-type-like_dom_sf"/>
</dbReference>
<comment type="caution">
    <text evidence="2">The sequence shown here is derived from an EMBL/GenBank/DDBJ whole genome shotgun (WGS) entry which is preliminary data.</text>
</comment>
<proteinExistence type="predicted"/>
<reference evidence="3" key="1">
    <citation type="journal article" date="2019" name="Int. J. Syst. Evol. Microbiol.">
        <title>The Global Catalogue of Microorganisms (GCM) 10K type strain sequencing project: providing services to taxonomists for standard genome sequencing and annotation.</title>
        <authorList>
            <consortium name="The Broad Institute Genomics Platform"/>
            <consortium name="The Broad Institute Genome Sequencing Center for Infectious Disease"/>
            <person name="Wu L."/>
            <person name="Ma J."/>
        </authorList>
    </citation>
    <scope>NUCLEOTIDE SEQUENCE [LARGE SCALE GENOMIC DNA]</scope>
    <source>
        <strain evidence="3">TBRC 7912</strain>
    </source>
</reference>
<dbReference type="EMBL" id="JBHSBC010000008">
    <property type="protein sequence ID" value="MFC3980110.1"/>
    <property type="molecule type" value="Genomic_DNA"/>
</dbReference>
<evidence type="ECO:0000313" key="2">
    <source>
        <dbReference type="EMBL" id="MFC3980110.1"/>
    </source>
</evidence>
<dbReference type="Proteomes" id="UP001595698">
    <property type="component" value="Unassembled WGS sequence"/>
</dbReference>
<dbReference type="InterPro" id="IPR001932">
    <property type="entry name" value="PPM-type_phosphatase-like_dom"/>
</dbReference>
<sequence length="282" mass="30012">MKRLQAKPRFVPAGRVLDPLVIGGRPMARPVTGAVPDAIGKRPDSELDGADLPELSVRAASVRGEANRRDGAPRRDAMGLWQIDGSRLLACAAGGLADAELSHVGAAEACASARRNLLGLLRHAEDGAPVEDFFAAVTRDLAERAERTGVPAAALRTTLLAAIIDTAEHRVHVARIGDGTASLLREGHWSPVLPAGDGARTPDALPGDGPSGTAMADLLRGDMLLLCTGGLARPMGEEEVSEQVSAWWSQPSMPSLPEFFWQLSFRDESHEDDRTAVCAWRR</sequence>
<accession>A0ABV8EY39</accession>
<dbReference type="RefSeq" id="WP_386189052.1">
    <property type="nucleotide sequence ID" value="NZ_JBHSBC010000008.1"/>
</dbReference>
<name>A0ABV8EY39_9ACTN</name>
<dbReference type="Gene3D" id="3.60.40.10">
    <property type="entry name" value="PPM-type phosphatase domain"/>
    <property type="match status" value="1"/>
</dbReference>
<dbReference type="Pfam" id="PF13672">
    <property type="entry name" value="PP2C_2"/>
    <property type="match status" value="1"/>
</dbReference>
<gene>
    <name evidence="2" type="ORF">ACFOYY_08265</name>
</gene>
<evidence type="ECO:0000259" key="1">
    <source>
        <dbReference type="Pfam" id="PF13672"/>
    </source>
</evidence>
<dbReference type="SUPFAM" id="SSF81606">
    <property type="entry name" value="PP2C-like"/>
    <property type="match status" value="1"/>
</dbReference>